<dbReference type="RefSeq" id="WP_130609366.1">
    <property type="nucleotide sequence ID" value="NZ_SGIU01000001.1"/>
</dbReference>
<name>A0A4Q8QE95_9FLAO</name>
<protein>
    <recommendedName>
        <fullName evidence="3">Adhesin domain-containing protein</fullName>
    </recommendedName>
</protein>
<proteinExistence type="predicted"/>
<dbReference type="Proteomes" id="UP000291981">
    <property type="component" value="Unassembled WGS sequence"/>
</dbReference>
<comment type="caution">
    <text evidence="1">The sequence shown here is derived from an EMBL/GenBank/DDBJ whole genome shotgun (WGS) entry which is preliminary data.</text>
</comment>
<evidence type="ECO:0000313" key="1">
    <source>
        <dbReference type="EMBL" id="TAI48751.1"/>
    </source>
</evidence>
<dbReference type="OrthoDB" id="1117657at2"/>
<accession>A0A4Q8QE95</accession>
<gene>
    <name evidence="1" type="ORF">EW142_02825</name>
</gene>
<dbReference type="EMBL" id="SGIU01000001">
    <property type="protein sequence ID" value="TAI48751.1"/>
    <property type="molecule type" value="Genomic_DNA"/>
</dbReference>
<organism evidence="1 2">
    <name type="scientific">Flagellimonas allohymeniacidonis</name>
    <dbReference type="NCBI Taxonomy" id="2517819"/>
    <lineage>
        <taxon>Bacteria</taxon>
        <taxon>Pseudomonadati</taxon>
        <taxon>Bacteroidota</taxon>
        <taxon>Flavobacteriia</taxon>
        <taxon>Flavobacteriales</taxon>
        <taxon>Flavobacteriaceae</taxon>
        <taxon>Flagellimonas</taxon>
    </lineage>
</organism>
<reference evidence="1 2" key="1">
    <citation type="submission" date="2019-02" db="EMBL/GenBank/DDBJ databases">
        <title>Draft genome sequence of Muricauda sp. 176CP4-71.</title>
        <authorList>
            <person name="Park J.-S."/>
        </authorList>
    </citation>
    <scope>NUCLEOTIDE SEQUENCE [LARGE SCALE GENOMIC DNA]</scope>
    <source>
        <strain evidence="1 2">176CP4-71</strain>
    </source>
</reference>
<evidence type="ECO:0008006" key="3">
    <source>
        <dbReference type="Google" id="ProtNLM"/>
    </source>
</evidence>
<evidence type="ECO:0000313" key="2">
    <source>
        <dbReference type="Proteomes" id="UP000291981"/>
    </source>
</evidence>
<dbReference type="AlphaFoldDB" id="A0A4Q8QE95"/>
<sequence length="354" mass="39764">MAFTLFSVLISTAQERVSKTIEKSFPLTNSGELELENKYGNITVTGWEQDKVLVKIDVKVNHRRRDNAQDLLGRINPEFKSSSGYVSITSEISNKNTGWFADLFNRTNPIDIDRSRVQIDYEVFLPKKAELKVTNRFGDLVIEGWSGELSTLIEHGNLWLNDDLNKADILLKFGKVRARNLNYASLNLKNGELDMENSKNLRLNSSGTEIQLGSVNTLEIYSNKDDLTITEVGAIYGNLKFSTLNLERLTGGVDLTMKISDFKVTQIKGQETDIAIEQESSDISLTVTDFSHRFNATIEQGVVRLPKSFENVKSDMLDKGRKLRKIEATYGKGKEGTITINGIKGIVTIREKSL</sequence>
<keyword evidence="2" id="KW-1185">Reference proteome</keyword>